<gene>
    <name evidence="1" type="ORF">MANES_02G056001v8</name>
</gene>
<reference evidence="2" key="1">
    <citation type="journal article" date="2016" name="Nat. Biotechnol.">
        <title>Sequencing wild and cultivated cassava and related species reveals extensive interspecific hybridization and genetic diversity.</title>
        <authorList>
            <person name="Bredeson J.V."/>
            <person name="Lyons J.B."/>
            <person name="Prochnik S.E."/>
            <person name="Wu G.A."/>
            <person name="Ha C.M."/>
            <person name="Edsinger-Gonzales E."/>
            <person name="Grimwood J."/>
            <person name="Schmutz J."/>
            <person name="Rabbi I.Y."/>
            <person name="Egesi C."/>
            <person name="Nauluvula P."/>
            <person name="Lebot V."/>
            <person name="Ndunguru J."/>
            <person name="Mkamilo G."/>
            <person name="Bart R.S."/>
            <person name="Setter T.L."/>
            <person name="Gleadow R.M."/>
            <person name="Kulakow P."/>
            <person name="Ferguson M.E."/>
            <person name="Rounsley S."/>
            <person name="Rokhsar D.S."/>
        </authorList>
    </citation>
    <scope>NUCLEOTIDE SEQUENCE [LARGE SCALE GENOMIC DNA]</scope>
    <source>
        <strain evidence="2">cv. AM560-2</strain>
    </source>
</reference>
<proteinExistence type="predicted"/>
<sequence length="202" mass="22820">MFYLSAKLYEVLNMSHGGGESGRVHEKSEHAKRKSGASGDEFVQAISKIAVAQICESAGFQTFQQSALEILSDITIQYMRNLGKLAQSFANSAGRTKGNALDVIQFKDWKSWVLHRGLLMLLILIIVLQVQNGSQFQIFCKLVRGLLWSTFQLGYLHILILKLIFSCPWRMKGPLIVAHISLRWLGCIKRLIGSTKLAEFYW</sequence>
<dbReference type="EMBL" id="CM004388">
    <property type="protein sequence ID" value="KAG8659627.1"/>
    <property type="molecule type" value="Genomic_DNA"/>
</dbReference>
<comment type="caution">
    <text evidence="1">The sequence shown here is derived from an EMBL/GenBank/DDBJ whole genome shotgun (WGS) entry which is preliminary data.</text>
</comment>
<keyword evidence="2" id="KW-1185">Reference proteome</keyword>
<organism evidence="1 2">
    <name type="scientific">Manihot esculenta</name>
    <name type="common">Cassava</name>
    <name type="synonym">Jatropha manihot</name>
    <dbReference type="NCBI Taxonomy" id="3983"/>
    <lineage>
        <taxon>Eukaryota</taxon>
        <taxon>Viridiplantae</taxon>
        <taxon>Streptophyta</taxon>
        <taxon>Embryophyta</taxon>
        <taxon>Tracheophyta</taxon>
        <taxon>Spermatophyta</taxon>
        <taxon>Magnoliopsida</taxon>
        <taxon>eudicotyledons</taxon>
        <taxon>Gunneridae</taxon>
        <taxon>Pentapetalae</taxon>
        <taxon>rosids</taxon>
        <taxon>fabids</taxon>
        <taxon>Malpighiales</taxon>
        <taxon>Euphorbiaceae</taxon>
        <taxon>Crotonoideae</taxon>
        <taxon>Manihoteae</taxon>
        <taxon>Manihot</taxon>
    </lineage>
</organism>
<protein>
    <submittedName>
        <fullName evidence="1">Uncharacterized protein</fullName>
    </submittedName>
</protein>
<dbReference type="Proteomes" id="UP000091857">
    <property type="component" value="Chromosome 2"/>
</dbReference>
<evidence type="ECO:0000313" key="1">
    <source>
        <dbReference type="EMBL" id="KAG8659627.1"/>
    </source>
</evidence>
<evidence type="ECO:0000313" key="2">
    <source>
        <dbReference type="Proteomes" id="UP000091857"/>
    </source>
</evidence>
<accession>A0ACB7I3J2</accession>
<name>A0ACB7I3J2_MANES</name>